<dbReference type="Pfam" id="PF01556">
    <property type="entry name" value="DnaJ_C"/>
    <property type="match status" value="1"/>
</dbReference>
<evidence type="ECO:0000256" key="1">
    <source>
        <dbReference type="ARBA" id="ARBA00023186"/>
    </source>
</evidence>
<evidence type="ECO:0000313" key="4">
    <source>
        <dbReference type="EMBL" id="GHF26693.1"/>
    </source>
</evidence>
<feature type="region of interest" description="Disordered" evidence="2">
    <location>
        <begin position="123"/>
        <end position="146"/>
    </location>
</feature>
<dbReference type="CDD" id="cd10747">
    <property type="entry name" value="DnaJ_C"/>
    <property type="match status" value="1"/>
</dbReference>
<dbReference type="InterPro" id="IPR036869">
    <property type="entry name" value="J_dom_sf"/>
</dbReference>
<dbReference type="Proteomes" id="UP000630923">
    <property type="component" value="Unassembled WGS sequence"/>
</dbReference>
<dbReference type="InterPro" id="IPR008971">
    <property type="entry name" value="HSP40/DnaJ_pept-bd"/>
</dbReference>
<keyword evidence="5" id="KW-1185">Reference proteome</keyword>
<dbReference type="RefSeq" id="WP_191252951.1">
    <property type="nucleotide sequence ID" value="NZ_BNCI01000002.1"/>
</dbReference>
<dbReference type="PANTHER" id="PTHR43096:SF52">
    <property type="entry name" value="DNAJ HOMOLOG 1, MITOCHONDRIAL-RELATED"/>
    <property type="match status" value="1"/>
</dbReference>
<sequence>MRDLYSILDVPKSASEADVKKAYRQLAKKYHPDTNRNDARIAEKFKEVSAAYHILGDKTLRGKYDRGEIDENGNERATFAGAQGFGSQGFRSHTSRRGGQARGFSDFDFGDAEDIFADFFRHTGGAGSQRNTRSGQRSGTPNHKGLDITYSMTIGFEESITGGKRRLTLNDGRSIDIKIPEGIHEGQVIRLSGQGGPGLGGGNKGDALVEIHVADHPYYRRDGLDILLDLPISIDEAVLGGDIEIPTPRGRLTIRIPKGSSTGKRLRLKGKGVKKGDKQGNIFVTLKVTLPAERDPDLEQAIKDWGKRQGADIRKKSGL</sequence>
<dbReference type="GO" id="GO:0051082">
    <property type="term" value="F:unfolded protein binding"/>
    <property type="evidence" value="ECO:0007669"/>
    <property type="project" value="InterPro"/>
</dbReference>
<dbReference type="SUPFAM" id="SSF49493">
    <property type="entry name" value="HSP40/DnaJ peptide-binding domain"/>
    <property type="match status" value="2"/>
</dbReference>
<dbReference type="FunFam" id="2.60.260.20:FF:000013">
    <property type="entry name" value="DnaJ subfamily B member 11"/>
    <property type="match status" value="1"/>
</dbReference>
<reference evidence="4" key="2">
    <citation type="submission" date="2020-09" db="EMBL/GenBank/DDBJ databases">
        <authorList>
            <person name="Sun Q."/>
            <person name="Kim S."/>
        </authorList>
    </citation>
    <scope>NUCLEOTIDE SEQUENCE</scope>
    <source>
        <strain evidence="4">KCTC 42590</strain>
    </source>
</reference>
<evidence type="ECO:0000313" key="5">
    <source>
        <dbReference type="Proteomes" id="UP000630923"/>
    </source>
</evidence>
<evidence type="ECO:0000259" key="3">
    <source>
        <dbReference type="PROSITE" id="PS50076"/>
    </source>
</evidence>
<dbReference type="PRINTS" id="PR00625">
    <property type="entry name" value="JDOMAIN"/>
</dbReference>
<dbReference type="PANTHER" id="PTHR43096">
    <property type="entry name" value="DNAJ HOMOLOG 1, MITOCHONDRIAL-RELATED"/>
    <property type="match status" value="1"/>
</dbReference>
<dbReference type="EMBL" id="BNCI01000002">
    <property type="protein sequence ID" value="GHF26693.1"/>
    <property type="molecule type" value="Genomic_DNA"/>
</dbReference>
<gene>
    <name evidence="4" type="ORF">GCM10017044_22130</name>
</gene>
<dbReference type="PROSITE" id="PS50076">
    <property type="entry name" value="DNAJ_2"/>
    <property type="match status" value="1"/>
</dbReference>
<dbReference type="GO" id="GO:0042026">
    <property type="term" value="P:protein refolding"/>
    <property type="evidence" value="ECO:0007669"/>
    <property type="project" value="TreeGrafter"/>
</dbReference>
<evidence type="ECO:0000256" key="2">
    <source>
        <dbReference type="SAM" id="MobiDB-lite"/>
    </source>
</evidence>
<organism evidence="4 5">
    <name type="scientific">Kordiimonas sediminis</name>
    <dbReference type="NCBI Taxonomy" id="1735581"/>
    <lineage>
        <taxon>Bacteria</taxon>
        <taxon>Pseudomonadati</taxon>
        <taxon>Pseudomonadota</taxon>
        <taxon>Alphaproteobacteria</taxon>
        <taxon>Kordiimonadales</taxon>
        <taxon>Kordiimonadaceae</taxon>
        <taxon>Kordiimonas</taxon>
    </lineage>
</organism>
<dbReference type="SUPFAM" id="SSF46565">
    <property type="entry name" value="Chaperone J-domain"/>
    <property type="match status" value="1"/>
</dbReference>
<dbReference type="CDD" id="cd06257">
    <property type="entry name" value="DnaJ"/>
    <property type="match status" value="1"/>
</dbReference>
<accession>A0A919AWN8</accession>
<comment type="caution">
    <text evidence="4">The sequence shown here is derived from an EMBL/GenBank/DDBJ whole genome shotgun (WGS) entry which is preliminary data.</text>
</comment>
<dbReference type="AlphaFoldDB" id="A0A919AWN8"/>
<dbReference type="Pfam" id="PF00226">
    <property type="entry name" value="DnaJ"/>
    <property type="match status" value="1"/>
</dbReference>
<feature type="compositionally biased region" description="Polar residues" evidence="2">
    <location>
        <begin position="128"/>
        <end position="141"/>
    </location>
</feature>
<reference evidence="4" key="1">
    <citation type="journal article" date="2014" name="Int. J. Syst. Evol. Microbiol.">
        <title>Complete genome sequence of Corynebacterium casei LMG S-19264T (=DSM 44701T), isolated from a smear-ripened cheese.</title>
        <authorList>
            <consortium name="US DOE Joint Genome Institute (JGI-PGF)"/>
            <person name="Walter F."/>
            <person name="Albersmeier A."/>
            <person name="Kalinowski J."/>
            <person name="Ruckert C."/>
        </authorList>
    </citation>
    <scope>NUCLEOTIDE SEQUENCE</scope>
    <source>
        <strain evidence="4">KCTC 42590</strain>
    </source>
</reference>
<dbReference type="GO" id="GO:0005737">
    <property type="term" value="C:cytoplasm"/>
    <property type="evidence" value="ECO:0007669"/>
    <property type="project" value="TreeGrafter"/>
</dbReference>
<dbReference type="InterPro" id="IPR002939">
    <property type="entry name" value="DnaJ_C"/>
</dbReference>
<dbReference type="InterPro" id="IPR001623">
    <property type="entry name" value="DnaJ_domain"/>
</dbReference>
<protein>
    <submittedName>
        <fullName evidence="4">Molecular chaperone DnaJ</fullName>
    </submittedName>
</protein>
<name>A0A919AWN8_9PROT</name>
<keyword evidence="1" id="KW-0143">Chaperone</keyword>
<dbReference type="Gene3D" id="2.60.260.20">
    <property type="entry name" value="Urease metallochaperone UreE, N-terminal domain"/>
    <property type="match status" value="2"/>
</dbReference>
<proteinExistence type="predicted"/>
<dbReference type="SMART" id="SM00271">
    <property type="entry name" value="DnaJ"/>
    <property type="match status" value="1"/>
</dbReference>
<dbReference type="Gene3D" id="1.10.287.110">
    <property type="entry name" value="DnaJ domain"/>
    <property type="match status" value="1"/>
</dbReference>
<feature type="domain" description="J" evidence="3">
    <location>
        <begin position="3"/>
        <end position="68"/>
    </location>
</feature>